<feature type="transmembrane region" description="Helical" evidence="1">
    <location>
        <begin position="43"/>
        <end position="67"/>
    </location>
</feature>
<dbReference type="EMBL" id="CAJNOR010003252">
    <property type="protein sequence ID" value="CAF1394267.1"/>
    <property type="molecule type" value="Genomic_DNA"/>
</dbReference>
<dbReference type="AlphaFoldDB" id="A0A815KJU9"/>
<organism evidence="2 3">
    <name type="scientific">Adineta ricciae</name>
    <name type="common">Rotifer</name>
    <dbReference type="NCBI Taxonomy" id="249248"/>
    <lineage>
        <taxon>Eukaryota</taxon>
        <taxon>Metazoa</taxon>
        <taxon>Spiralia</taxon>
        <taxon>Gnathifera</taxon>
        <taxon>Rotifera</taxon>
        <taxon>Eurotatoria</taxon>
        <taxon>Bdelloidea</taxon>
        <taxon>Adinetida</taxon>
        <taxon>Adinetidae</taxon>
        <taxon>Adineta</taxon>
    </lineage>
</organism>
<evidence type="ECO:0000256" key="1">
    <source>
        <dbReference type="SAM" id="Phobius"/>
    </source>
</evidence>
<feature type="transmembrane region" description="Helical" evidence="1">
    <location>
        <begin position="119"/>
        <end position="143"/>
    </location>
</feature>
<feature type="transmembrane region" description="Helical" evidence="1">
    <location>
        <begin position="12"/>
        <end position="31"/>
    </location>
</feature>
<dbReference type="Proteomes" id="UP000663828">
    <property type="component" value="Unassembled WGS sequence"/>
</dbReference>
<dbReference type="Gene3D" id="3.90.228.10">
    <property type="match status" value="1"/>
</dbReference>
<keyword evidence="1" id="KW-0812">Transmembrane</keyword>
<name>A0A815KJU9_ADIRI</name>
<evidence type="ECO:0008006" key="4">
    <source>
        <dbReference type="Google" id="ProtNLM"/>
    </source>
</evidence>
<comment type="caution">
    <text evidence="2">The sequence shown here is derived from an EMBL/GenBank/DDBJ whole genome shotgun (WGS) entry which is preliminary data.</text>
</comment>
<dbReference type="SUPFAM" id="SSF56399">
    <property type="entry name" value="ADP-ribosylation"/>
    <property type="match status" value="1"/>
</dbReference>
<reference evidence="2" key="1">
    <citation type="submission" date="2021-02" db="EMBL/GenBank/DDBJ databases">
        <authorList>
            <person name="Nowell W R."/>
        </authorList>
    </citation>
    <scope>NUCLEOTIDE SEQUENCE</scope>
</reference>
<keyword evidence="1" id="KW-0472">Membrane</keyword>
<keyword evidence="1" id="KW-1133">Transmembrane helix</keyword>
<sequence length="395" mass="45796">MWLKDDLKRFRYLIKLHTICTIFFVVRFIVLCTDLSSAKSDSISFPVIILLIELGSSFLTFVANLCYVSLRYIGPILFESDRERVACCSQTFAWNFSTLTCIRCECYLEHPQLVLLTRLFILILFEIMRFVAFILACVCANRYSPIGLGYAILAAFSLIPALILLLVEFLHYYRLWFHYRPVTAQNRQPQYSQRHLGFLPLSITNDQQTNHWQNSRCTKGNNCTSRNLYHVIMYHSGNTRYPPEQTEDNQTVVGFHQTSHKFASLIAQDNLRASSAGWIGPGIYFATSLNHTEFKANQFGAYICAKVNLGKTKRITDPKEWRSSERYDTIYYAHPLGADEFCVHTSAQIHSWIIVINQDPNEQLLEEKNNERLESGKYVEDYVEDQVYRGCLFQV</sequence>
<feature type="transmembrane region" description="Helical" evidence="1">
    <location>
        <begin position="149"/>
        <end position="170"/>
    </location>
</feature>
<gene>
    <name evidence="2" type="ORF">XAT740_LOCUS33779</name>
</gene>
<keyword evidence="3" id="KW-1185">Reference proteome</keyword>
<evidence type="ECO:0000313" key="2">
    <source>
        <dbReference type="EMBL" id="CAF1394267.1"/>
    </source>
</evidence>
<evidence type="ECO:0000313" key="3">
    <source>
        <dbReference type="Proteomes" id="UP000663828"/>
    </source>
</evidence>
<proteinExistence type="predicted"/>
<protein>
    <recommendedName>
        <fullName evidence="4">PARP catalytic domain-containing protein</fullName>
    </recommendedName>
</protein>
<accession>A0A815KJU9</accession>